<keyword evidence="2" id="KW-1185">Reference proteome</keyword>
<dbReference type="EMBL" id="JAACJM010000083">
    <property type="protein sequence ID" value="KAF5349029.1"/>
    <property type="molecule type" value="Genomic_DNA"/>
</dbReference>
<dbReference type="InterPro" id="IPR059179">
    <property type="entry name" value="MLKL-like_MCAfunc"/>
</dbReference>
<accession>A0A8H5CX70</accession>
<organism evidence="1 2">
    <name type="scientific">Tetrapyrgos nigripes</name>
    <dbReference type="NCBI Taxonomy" id="182062"/>
    <lineage>
        <taxon>Eukaryota</taxon>
        <taxon>Fungi</taxon>
        <taxon>Dikarya</taxon>
        <taxon>Basidiomycota</taxon>
        <taxon>Agaricomycotina</taxon>
        <taxon>Agaricomycetes</taxon>
        <taxon>Agaricomycetidae</taxon>
        <taxon>Agaricales</taxon>
        <taxon>Marasmiineae</taxon>
        <taxon>Marasmiaceae</taxon>
        <taxon>Tetrapyrgos</taxon>
    </lineage>
</organism>
<dbReference type="PROSITE" id="PS00018">
    <property type="entry name" value="EF_HAND_1"/>
    <property type="match status" value="1"/>
</dbReference>
<evidence type="ECO:0000313" key="1">
    <source>
        <dbReference type="EMBL" id="KAF5349029.1"/>
    </source>
</evidence>
<protein>
    <submittedName>
        <fullName evidence="1">Uncharacterized protein</fullName>
    </submittedName>
</protein>
<comment type="caution">
    <text evidence="1">The sequence shown here is derived from an EMBL/GenBank/DDBJ whole genome shotgun (WGS) entry which is preliminary data.</text>
</comment>
<evidence type="ECO:0000313" key="2">
    <source>
        <dbReference type="Proteomes" id="UP000559256"/>
    </source>
</evidence>
<dbReference type="CDD" id="cd21037">
    <property type="entry name" value="MLKL_NTD"/>
    <property type="match status" value="1"/>
</dbReference>
<dbReference type="InterPro" id="IPR018247">
    <property type="entry name" value="EF_Hand_1_Ca_BS"/>
</dbReference>
<name>A0A8H5CX70_9AGAR</name>
<dbReference type="OrthoDB" id="10599451at2759"/>
<gene>
    <name evidence="1" type="ORF">D9758_012697</name>
</gene>
<proteinExistence type="predicted"/>
<dbReference type="Proteomes" id="UP000559256">
    <property type="component" value="Unassembled WGS sequence"/>
</dbReference>
<sequence>MCPRHLQMPSASATLVVSTQIAEALRVAASVSPFPWLSLFAGAILSFLEVIEKINENRAALRALRQECLDFFFTVHEVFKRCDATPKSEAALQFERACTLLTCLLPSRSDLQLLLKELCHSKANKRGWLKQLVQSKKISSKVAEYRRRLTQIKEKLLVSCVLSSGMSIFAVENQLNTSNCATPNIGKLSDYRRLKRSDLELVGSQVYMPSCRGHGNFIAFHVVRLPSEGAMKTARLDSRQIWTSIPGYGGIPKLEKDVDTYSRVPSFMGYRHPNLAQLFGVVESQKAIILSASDSMVTLEETVGTLSAGGQRLFFKMQFKQDRHFTMQYLASNRCQSYFSRHTLIDLRTSRFCLTEFQASDPPDRLYPIDFRNLHRLESQEWYDDDFEYLLAPHPKPSELSTLVNKNSSILLSSYNHLQISSVISKSSLRILLSFITSLRRAKTTRVLRCAPLYAHARETLLPLVSHGELYDESAFEVAQGYRTVQTSEAVDLPLPHPIAIIDIDDDTIHARKSHPIPMSWCWKSYYSTVSFGHWASDCNWTRFPIVSPLEDLLDIILFPIDFRNSEHPLDVWLSQAHRVSAQLGYEPHQVLLPELKYLRLTFDEAPKRGAGGDVWRSNRFEECTLSGTFMVFDPDDEQTLDAEEFPAEVYLFLEAGVLEPSFQQGFRRALGDRLALGSMFWSSNIEGIAPWSEDKLRDYLESFGLSLDSLRLEVVYDFGGWGKYYFDAISQVYDGYGIHPYSTEPAEYFALHHQNVLNDIPWYNSCTGRDHSPQYAITSLSRLHNHPGIAMGCGHALPTFISLRTFW</sequence>
<reference evidence="1 2" key="1">
    <citation type="journal article" date="2020" name="ISME J.">
        <title>Uncovering the hidden diversity of litter-decomposition mechanisms in mushroom-forming fungi.</title>
        <authorList>
            <person name="Floudas D."/>
            <person name="Bentzer J."/>
            <person name="Ahren D."/>
            <person name="Johansson T."/>
            <person name="Persson P."/>
            <person name="Tunlid A."/>
        </authorList>
    </citation>
    <scope>NUCLEOTIDE SEQUENCE [LARGE SCALE GENOMIC DNA]</scope>
    <source>
        <strain evidence="1 2">CBS 291.85</strain>
    </source>
</reference>
<dbReference type="AlphaFoldDB" id="A0A8H5CX70"/>